<keyword evidence="1" id="KW-0732">Signal</keyword>
<dbReference type="AlphaFoldDB" id="A0AAV4TRD6"/>
<accession>A0AAV4TRD6</accession>
<evidence type="ECO:0000256" key="1">
    <source>
        <dbReference type="SAM" id="SignalP"/>
    </source>
</evidence>
<reference evidence="2 3" key="1">
    <citation type="submission" date="2021-06" db="EMBL/GenBank/DDBJ databases">
        <title>Caerostris darwini draft genome.</title>
        <authorList>
            <person name="Kono N."/>
            <person name="Arakawa K."/>
        </authorList>
    </citation>
    <scope>NUCLEOTIDE SEQUENCE [LARGE SCALE GENOMIC DNA]</scope>
</reference>
<comment type="caution">
    <text evidence="2">The sequence shown here is derived from an EMBL/GenBank/DDBJ whole genome shotgun (WGS) entry which is preliminary data.</text>
</comment>
<dbReference type="Proteomes" id="UP001054837">
    <property type="component" value="Unassembled WGS sequence"/>
</dbReference>
<gene>
    <name evidence="2" type="ORF">CDAR_105721</name>
</gene>
<name>A0AAV4TRD6_9ARAC</name>
<proteinExistence type="predicted"/>
<protein>
    <recommendedName>
        <fullName evidence="4">Secreted protein</fullName>
    </recommendedName>
</protein>
<sequence length="91" mass="9943">MFFSSAPPHIGVSLMCRLLFLSSIPLLSPPFHEITGEGDISGAKHQLIDGVNSQSLCKLISLGCADFKAGSFCCRHLTVESTSLRRSFWRS</sequence>
<keyword evidence="3" id="KW-1185">Reference proteome</keyword>
<dbReference type="EMBL" id="BPLQ01010101">
    <property type="protein sequence ID" value="GIY48344.1"/>
    <property type="molecule type" value="Genomic_DNA"/>
</dbReference>
<feature type="chain" id="PRO_5043371759" description="Secreted protein" evidence="1">
    <location>
        <begin position="24"/>
        <end position="91"/>
    </location>
</feature>
<evidence type="ECO:0000313" key="3">
    <source>
        <dbReference type="Proteomes" id="UP001054837"/>
    </source>
</evidence>
<evidence type="ECO:0000313" key="2">
    <source>
        <dbReference type="EMBL" id="GIY48344.1"/>
    </source>
</evidence>
<feature type="signal peptide" evidence="1">
    <location>
        <begin position="1"/>
        <end position="23"/>
    </location>
</feature>
<organism evidence="2 3">
    <name type="scientific">Caerostris darwini</name>
    <dbReference type="NCBI Taxonomy" id="1538125"/>
    <lineage>
        <taxon>Eukaryota</taxon>
        <taxon>Metazoa</taxon>
        <taxon>Ecdysozoa</taxon>
        <taxon>Arthropoda</taxon>
        <taxon>Chelicerata</taxon>
        <taxon>Arachnida</taxon>
        <taxon>Araneae</taxon>
        <taxon>Araneomorphae</taxon>
        <taxon>Entelegynae</taxon>
        <taxon>Araneoidea</taxon>
        <taxon>Araneidae</taxon>
        <taxon>Caerostris</taxon>
    </lineage>
</organism>
<evidence type="ECO:0008006" key="4">
    <source>
        <dbReference type="Google" id="ProtNLM"/>
    </source>
</evidence>